<dbReference type="GO" id="GO:0009098">
    <property type="term" value="P:L-leucine biosynthetic process"/>
    <property type="evidence" value="ECO:0007669"/>
    <property type="project" value="TreeGrafter"/>
</dbReference>
<sequence>MTNNSKKVSLVDCTLRDGSYQVGFGFTAAHTAALVSRLEQTGIEWIEVGHGLGLGAPASGRVKSAASDKDYIVAAREARKSAKIGVFAMQAFANNDDISRAVDHGIDFIRVGVDAGRFDAGEDFIRHAARLNVHVTTFLMKTYTVDLARLRDNASRFVDWGSDAVSIVDSAGGMTPPMVRDYVSVVRDKTNLPVNFHGHNNLQLAVGNAIAAIDAGATSLDASLRGLGRSAGNAQIEALAIALDRCGFDIACDPMALARLARDFYPALVEGNTTAPLFRSEDLSAGIDFPDLVQGKSFVHSALQPVIDEVSKDVNVDPADLAIEVGKISGGLDLSRHAVKSIAEKLVGQSQSRN</sequence>
<dbReference type="AlphaFoldDB" id="A0A840N4Y5"/>
<dbReference type="Pfam" id="PF00682">
    <property type="entry name" value="HMGL-like"/>
    <property type="match status" value="1"/>
</dbReference>
<dbReference type="PANTHER" id="PTHR10277">
    <property type="entry name" value="HOMOCITRATE SYNTHASE-RELATED"/>
    <property type="match status" value="1"/>
</dbReference>
<proteinExistence type="predicted"/>
<dbReference type="InterPro" id="IPR050073">
    <property type="entry name" value="2-IPM_HCS-like"/>
</dbReference>
<comment type="caution">
    <text evidence="3">The sequence shown here is derived from an EMBL/GenBank/DDBJ whole genome shotgun (WGS) entry which is preliminary data.</text>
</comment>
<evidence type="ECO:0000313" key="4">
    <source>
        <dbReference type="Proteomes" id="UP000521227"/>
    </source>
</evidence>
<dbReference type="PROSITE" id="PS50991">
    <property type="entry name" value="PYR_CT"/>
    <property type="match status" value="1"/>
</dbReference>
<dbReference type="RefSeq" id="WP_184088156.1">
    <property type="nucleotide sequence ID" value="NZ_JACHIJ010000006.1"/>
</dbReference>
<evidence type="ECO:0000259" key="2">
    <source>
        <dbReference type="PROSITE" id="PS50991"/>
    </source>
</evidence>
<dbReference type="SUPFAM" id="SSF51569">
    <property type="entry name" value="Aldolase"/>
    <property type="match status" value="1"/>
</dbReference>
<keyword evidence="1" id="KW-0464">Manganese</keyword>
<name>A0A840N4Y5_9BRAD</name>
<dbReference type="Gene3D" id="3.20.20.70">
    <property type="entry name" value="Aldolase class I"/>
    <property type="match status" value="1"/>
</dbReference>
<gene>
    <name evidence="3" type="ORF">HNQ36_004222</name>
</gene>
<accession>A0A840N4Y5</accession>
<dbReference type="Proteomes" id="UP000521227">
    <property type="component" value="Unassembled WGS sequence"/>
</dbReference>
<feature type="domain" description="Pyruvate carboxyltransferase" evidence="2">
    <location>
        <begin position="8"/>
        <end position="258"/>
    </location>
</feature>
<dbReference type="EMBL" id="JACHIJ010000006">
    <property type="protein sequence ID" value="MBB5054220.1"/>
    <property type="molecule type" value="Genomic_DNA"/>
</dbReference>
<dbReference type="PANTHER" id="PTHR10277:SF9">
    <property type="entry name" value="2-ISOPROPYLMALATE SYNTHASE 1, CHLOROPLASTIC-RELATED"/>
    <property type="match status" value="1"/>
</dbReference>
<reference evidence="3 4" key="1">
    <citation type="submission" date="2020-08" db="EMBL/GenBank/DDBJ databases">
        <title>Genomic Encyclopedia of Type Strains, Phase IV (KMG-IV): sequencing the most valuable type-strain genomes for metagenomic binning, comparative biology and taxonomic classification.</title>
        <authorList>
            <person name="Goeker M."/>
        </authorList>
    </citation>
    <scope>NUCLEOTIDE SEQUENCE [LARGE SCALE GENOMIC DNA]</scope>
    <source>
        <strain evidence="3 4">DSM 17498</strain>
    </source>
</reference>
<evidence type="ECO:0000256" key="1">
    <source>
        <dbReference type="ARBA" id="ARBA00023211"/>
    </source>
</evidence>
<dbReference type="NCBIfam" id="NF006049">
    <property type="entry name" value="PRK08195.1"/>
    <property type="match status" value="1"/>
</dbReference>
<dbReference type="InterPro" id="IPR013785">
    <property type="entry name" value="Aldolase_TIM"/>
</dbReference>
<dbReference type="GO" id="GO:0003852">
    <property type="term" value="F:2-isopropylmalate synthase activity"/>
    <property type="evidence" value="ECO:0007669"/>
    <property type="project" value="TreeGrafter"/>
</dbReference>
<organism evidence="3 4">
    <name type="scientific">Afipia massiliensis</name>
    <dbReference type="NCBI Taxonomy" id="211460"/>
    <lineage>
        <taxon>Bacteria</taxon>
        <taxon>Pseudomonadati</taxon>
        <taxon>Pseudomonadota</taxon>
        <taxon>Alphaproteobacteria</taxon>
        <taxon>Hyphomicrobiales</taxon>
        <taxon>Nitrobacteraceae</taxon>
        <taxon>Afipia</taxon>
    </lineage>
</organism>
<dbReference type="InterPro" id="IPR000891">
    <property type="entry name" value="PYR_CT"/>
</dbReference>
<protein>
    <submittedName>
        <fullName evidence="3">4-hydroxy-2-oxovalerate aldolase</fullName>
    </submittedName>
</protein>
<evidence type="ECO:0000313" key="3">
    <source>
        <dbReference type="EMBL" id="MBB5054220.1"/>
    </source>
</evidence>